<feature type="transmembrane region" description="Helical" evidence="6">
    <location>
        <begin position="104"/>
        <end position="124"/>
    </location>
</feature>
<comment type="caution">
    <text evidence="8">The sequence shown here is derived from an EMBL/GenBank/DDBJ whole genome shotgun (WGS) entry which is preliminary data.</text>
</comment>
<feature type="transmembrane region" description="Helical" evidence="6">
    <location>
        <begin position="45"/>
        <end position="62"/>
    </location>
</feature>
<feature type="transmembrane region" description="Helical" evidence="6">
    <location>
        <begin position="250"/>
        <end position="268"/>
    </location>
</feature>
<dbReference type="Pfam" id="PF04932">
    <property type="entry name" value="Wzy_C"/>
    <property type="match status" value="1"/>
</dbReference>
<evidence type="ECO:0000259" key="7">
    <source>
        <dbReference type="Pfam" id="PF04932"/>
    </source>
</evidence>
<dbReference type="SUPFAM" id="SSF81901">
    <property type="entry name" value="HCP-like"/>
    <property type="match status" value="1"/>
</dbReference>
<reference evidence="8 9" key="1">
    <citation type="journal article" date="2018" name="Int. J. Syst. Evol. Microbiol.">
        <title>Flavobacterium chryseum sp. nov. and Flavobacterium psychroterrae sp. nov., novel environmental bacteria isolated from Antarctica.</title>
        <authorList>
            <person name="Kralova S."/>
            <person name="Svec P."/>
            <person name="Busse H.J."/>
            <person name="Stankova E."/>
            <person name="Vaczi P."/>
            <person name="Sedlacek I."/>
        </authorList>
    </citation>
    <scope>NUCLEOTIDE SEQUENCE [LARGE SCALE GENOMIC DNA]</scope>
    <source>
        <strain evidence="8 9">CCM 8827</strain>
    </source>
</reference>
<accession>A0ABS5P8L0</accession>
<keyword evidence="2 6" id="KW-0812">Transmembrane</keyword>
<feature type="transmembrane region" description="Helical" evidence="6">
    <location>
        <begin position="177"/>
        <end position="198"/>
    </location>
</feature>
<feature type="domain" description="O-antigen ligase-related" evidence="7">
    <location>
        <begin position="209"/>
        <end position="365"/>
    </location>
</feature>
<protein>
    <submittedName>
        <fullName evidence="8">O-antigen ligase family protein</fullName>
    </submittedName>
</protein>
<name>A0ABS5P8L0_9FLAO</name>
<gene>
    <name evidence="8" type="ORF">KHA90_06120</name>
</gene>
<feature type="transmembrane region" description="Helical" evidence="6">
    <location>
        <begin position="74"/>
        <end position="98"/>
    </location>
</feature>
<evidence type="ECO:0000256" key="5">
    <source>
        <dbReference type="PROSITE-ProRule" id="PRU00339"/>
    </source>
</evidence>
<dbReference type="Proteomes" id="UP000722625">
    <property type="component" value="Unassembled WGS sequence"/>
</dbReference>
<dbReference type="Pfam" id="PF13181">
    <property type="entry name" value="TPR_8"/>
    <property type="match status" value="2"/>
</dbReference>
<evidence type="ECO:0000256" key="4">
    <source>
        <dbReference type="ARBA" id="ARBA00023136"/>
    </source>
</evidence>
<evidence type="ECO:0000256" key="6">
    <source>
        <dbReference type="SAM" id="Phobius"/>
    </source>
</evidence>
<sequence>MGNIRTNANKEISIIPEYLIYSFISLLLIIDFIPNKKVAQIADIQFLYISVLNLLLGIYLYMNHKMISYSIIPILKRSYIAIVYLIFLLFCALSFFVAKNTSLVITRLTELIVIFCLFINFSILLKDKLHLLYRIVFLICISTFFQSGATLYKFTQLYKFAPITEALSSITGNTGNVNIFAASLMIKVPFLLLGITHFTGIKKKFFLVVLFLATTAIFLTGARASLLSLSLVLFIYILYFLKSNSFNKESLIISLALIIPILLSLLISNKSFQKSQNNLRYTSVTNRITQINASDASAQARLNYWGNAIKMSKAKPILGIGLGNYRVESIPYEKNTEDDFTVSLDPHNDFLEIFAETGIINGVLYFSLFVFILFINIKKIVKSTNNNIKTIAVLTIMLLIVYGVDAFFNFPMYRPTMQIFFSLILALTIVNQTVSINENNYKILRIVILPIFISVCVITSYAAFTIYKASILECQILKDDINMKTEGELTGDEIISRLPKYPNVFLTSESFYEYAAIYYYREKKYDKALSNFAKATKINPYSGRINFYKHLIAKEKNNTDSAYIYIKEAFNIRPRNLFFYRYSINLAAVKNDTLEILKEHKQFSEYRKIPEAWVIPATELQKTNFNHQSLIRFIEQGIKEIPNDSTLLKLKKNILTQNYTREGQLFLSQAKFDKAIESYKKALKMDSEDVYTSRNIGLCYYFSGKYKQAVPYFLNALKYTGLNDGSTEFYIGSSYLKSNDHENACRYFNLSKDRNFSGAQQQLNQNCK</sequence>
<dbReference type="EMBL" id="JAGYVZ010000004">
    <property type="protein sequence ID" value="MBS7230594.1"/>
    <property type="molecule type" value="Genomic_DNA"/>
</dbReference>
<dbReference type="InterPro" id="IPR007016">
    <property type="entry name" value="O-antigen_ligase-rel_domated"/>
</dbReference>
<feature type="transmembrane region" description="Helical" evidence="6">
    <location>
        <begin position="226"/>
        <end position="241"/>
    </location>
</feature>
<dbReference type="GO" id="GO:0016874">
    <property type="term" value="F:ligase activity"/>
    <property type="evidence" value="ECO:0007669"/>
    <property type="project" value="UniProtKB-KW"/>
</dbReference>
<evidence type="ECO:0000256" key="2">
    <source>
        <dbReference type="ARBA" id="ARBA00022692"/>
    </source>
</evidence>
<keyword evidence="9" id="KW-1185">Reference proteome</keyword>
<comment type="subcellular location">
    <subcellularLocation>
        <location evidence="1">Membrane</location>
        <topology evidence="1">Multi-pass membrane protein</topology>
    </subcellularLocation>
</comment>
<feature type="transmembrane region" description="Helical" evidence="6">
    <location>
        <begin position="416"/>
        <end position="434"/>
    </location>
</feature>
<keyword evidence="3 6" id="KW-1133">Transmembrane helix</keyword>
<keyword evidence="5" id="KW-0802">TPR repeat</keyword>
<dbReference type="InterPro" id="IPR051533">
    <property type="entry name" value="WaaL-like"/>
</dbReference>
<dbReference type="PROSITE" id="PS50293">
    <property type="entry name" value="TPR_REGION"/>
    <property type="match status" value="1"/>
</dbReference>
<feature type="transmembrane region" description="Helical" evidence="6">
    <location>
        <begin position="205"/>
        <end position="220"/>
    </location>
</feature>
<feature type="transmembrane region" description="Helical" evidence="6">
    <location>
        <begin position="446"/>
        <end position="467"/>
    </location>
</feature>
<evidence type="ECO:0000313" key="8">
    <source>
        <dbReference type="EMBL" id="MBS7230594.1"/>
    </source>
</evidence>
<dbReference type="Gene3D" id="1.25.40.10">
    <property type="entry name" value="Tetratricopeptide repeat domain"/>
    <property type="match status" value="2"/>
</dbReference>
<keyword evidence="4 6" id="KW-0472">Membrane</keyword>
<proteinExistence type="predicted"/>
<dbReference type="PANTHER" id="PTHR37422">
    <property type="entry name" value="TEICHURONIC ACID BIOSYNTHESIS PROTEIN TUAE"/>
    <property type="match status" value="1"/>
</dbReference>
<feature type="repeat" description="TPR" evidence="5">
    <location>
        <begin position="656"/>
        <end position="689"/>
    </location>
</feature>
<evidence type="ECO:0000313" key="9">
    <source>
        <dbReference type="Proteomes" id="UP000722625"/>
    </source>
</evidence>
<evidence type="ECO:0000256" key="1">
    <source>
        <dbReference type="ARBA" id="ARBA00004141"/>
    </source>
</evidence>
<organism evidence="8 9">
    <name type="scientific">Flavobacterium psychroterrae</name>
    <dbReference type="NCBI Taxonomy" id="2133767"/>
    <lineage>
        <taxon>Bacteria</taxon>
        <taxon>Pseudomonadati</taxon>
        <taxon>Bacteroidota</taxon>
        <taxon>Flavobacteriia</taxon>
        <taxon>Flavobacteriales</taxon>
        <taxon>Flavobacteriaceae</taxon>
        <taxon>Flavobacterium</taxon>
    </lineage>
</organism>
<feature type="transmembrane region" description="Helical" evidence="6">
    <location>
        <begin position="12"/>
        <end position="33"/>
    </location>
</feature>
<dbReference type="PANTHER" id="PTHR37422:SF13">
    <property type="entry name" value="LIPOPOLYSACCHARIDE BIOSYNTHESIS PROTEIN PA4999-RELATED"/>
    <property type="match status" value="1"/>
</dbReference>
<dbReference type="SMART" id="SM00028">
    <property type="entry name" value="TPR"/>
    <property type="match status" value="4"/>
</dbReference>
<dbReference type="InterPro" id="IPR011990">
    <property type="entry name" value="TPR-like_helical_dom_sf"/>
</dbReference>
<evidence type="ECO:0000256" key="3">
    <source>
        <dbReference type="ARBA" id="ARBA00022989"/>
    </source>
</evidence>
<feature type="transmembrane region" description="Helical" evidence="6">
    <location>
        <begin position="131"/>
        <end position="152"/>
    </location>
</feature>
<feature type="repeat" description="TPR" evidence="5">
    <location>
        <begin position="509"/>
        <end position="542"/>
    </location>
</feature>
<dbReference type="RefSeq" id="WP_213296468.1">
    <property type="nucleotide sequence ID" value="NZ_JAGYVZ010000004.1"/>
</dbReference>
<dbReference type="InterPro" id="IPR019734">
    <property type="entry name" value="TPR_rpt"/>
</dbReference>
<keyword evidence="8" id="KW-0436">Ligase</keyword>
<feature type="transmembrane region" description="Helical" evidence="6">
    <location>
        <begin position="387"/>
        <end position="404"/>
    </location>
</feature>
<dbReference type="PROSITE" id="PS50005">
    <property type="entry name" value="TPR"/>
    <property type="match status" value="2"/>
</dbReference>
<feature type="transmembrane region" description="Helical" evidence="6">
    <location>
        <begin position="353"/>
        <end position="375"/>
    </location>
</feature>